<name>A0ABZ3H7B4_9BACT</name>
<dbReference type="InterPro" id="IPR013783">
    <property type="entry name" value="Ig-like_fold"/>
</dbReference>
<sequence>MIKISQIMLSVAAIIAIGGCGGGGSSNSTSSASGGGVVDGYVSGATVFVDSTGEGEHNATELSTVTDTNGDFAFEATIADGTRIYAYGGTDISTGYPFEGRLSTVYDATRPDIVLSPLTTYVTAIMASDPSITFDAAADTVAANLGVTADQVKNDPMLDSDSFMAAQKVQKVAEVLTAATKSDGESFDAAYAKVFASLAATTFSGDFNATELAGQVSTDTGVTLDPSIATFVETLAGTIDALAANVTTVNELDGFGETINTYAEAAEGAIENGDTAAVTELTTTLNDMNTTQVADAIETGTYVDPMIAALAQVEDALTNNITYLGTNTANDSITADLVLSSPAAAPYDTPDLNLTWSATPVGVIDVATGAVTRSATADVAVTLKATVANSLVTNNRAFDLVVKRNEFAPVAVADTLTLDEDTNASLNVLANDTDQNGDMLFVSSVSAAGHGTTAINPDGTVTYTPVANYHGPDSFSYTVSDGTGRSADGNVSVTVVPVNDAPTIGGTPATSVNQDAPYSFTPSSNDIDGDTLTFGIVNQPAWAAFDPATGALTGTPGNGDVGTTADINISVSDGTVTVSLPLFSVTVVNVNDAPTIGGTPATSVNQDAFYTFTPSSGDIDGDTLTFGIVNKPAWATFDTATGTLSGTPGNADVGTTTGIVISVSDSALTATLAAFDLEVINVNDAPTASAATFQVQTNTPLDGDLSTYASDIDVGDTLTFTQVGTLAGLTLNSDGTFSFTSASEGNFTFDYQVSDGNLTSAAATVTINVVANLSPTAGDFAATTDEDTAVLIDVVAHTGDSDGSVDATTVAVSAATDGNLTVDPVTGVVTYMPNANFNGSDSFTYTIQDNQGATSLPGTVTVTVAPINDAPTIDPIGDPAAVALSAPSFDVTVSVADIDGDGLTLSAVSSDPTVAAVSANGTTVAVDPTGVGTATVTVTVDDGVLSAQETFTVTVVADPVLTDTSFYDGMTLYSYWVEDNGTLAYETHTLNGGTMSVYGYVFDRNNSMWVSASFGTNFMLNTADGTWTTEAAVSSTYTISADATTLSSPFAAYQIAQAEVLDGQTVDIDIGGGMTLPVTFPSGALHYTMQSKYLVDTYILDWRPMNVSVPYAFMEDFMNNNYGNMIYWDENSSTGVRPQMNASFTAAVDDTGTDVTTLSLGMSGYLVSDSDNTQIVGTWTVGNLPNQAELTIFTELNASIPNYDALMQDGDIFVTMYNGDVWLGAHNAPTAGYILDNDGSLMGNDIAMGAITTALENYTPPVPPVTVDGFYALTEIPISQAEWDALAKAQVSLLADMDLWGVWPDSNGTAVYAVNSDGLYADSNGTVMFKDINGTVTESHPFTIDASGTELNVSIPPNGHLFANLGDVYDQAALEGMFGITMPAGSVGYKTAHLRLSDEYDFWGMLTSYDVNYSSMTFTTLADFVAANQGGTSGYVFNVNGSTGIQFTTGDTYTDGSSSGTVVLIDFSDMMNPQVVENGSWYVQNDGNGDVIIVELPSMQVPFAATVMNDGGGDYVAEGEMQPAFTGDIEIKFNAIARDALIAYFMNGGGSGTATANDSTLVGAWALGGITTMDALLIIADNDKYMGVQQVLGTNGVIGGVEVGQYTLDPSGSFTSAAPVINTNAGDTAVGATVSDNGDDTATLTSIDGTVVLNRLSSAISPEAGAWIVNQSTTGNIKFVIMVLDGAGNYMVADIDDSQGSDPVGSEPGTVGRFNMTEFGTYVVETNGTVTMTPAAPTDESAVCTDTITSGCDTIAGDTNMEFGLTVDDTLGAQVPVNMTVSFDPTNNYMTVDGSMVFVRVVPGGPTIFQ</sequence>
<dbReference type="Pfam" id="PF17963">
    <property type="entry name" value="Big_9"/>
    <property type="match status" value="3"/>
</dbReference>
<dbReference type="Pfam" id="PF05345">
    <property type="entry name" value="He_PIG"/>
    <property type="match status" value="2"/>
</dbReference>
<feature type="domain" description="GOLD" evidence="1">
    <location>
        <begin position="665"/>
        <end position="771"/>
    </location>
</feature>
<dbReference type="InterPro" id="IPR015919">
    <property type="entry name" value="Cadherin-like_sf"/>
</dbReference>
<accession>A0ABZ3H7B4</accession>
<protein>
    <submittedName>
        <fullName evidence="2">Tandem-95 repeat protein</fullName>
    </submittedName>
</protein>
<evidence type="ECO:0000313" key="3">
    <source>
        <dbReference type="Proteomes" id="UP001447842"/>
    </source>
</evidence>
<dbReference type="EMBL" id="CP147920">
    <property type="protein sequence ID" value="XAU14430.1"/>
    <property type="molecule type" value="Genomic_DNA"/>
</dbReference>
<dbReference type="Proteomes" id="UP001447842">
    <property type="component" value="Chromosome"/>
</dbReference>
<evidence type="ECO:0000259" key="1">
    <source>
        <dbReference type="PROSITE" id="PS50866"/>
    </source>
</evidence>
<gene>
    <name evidence="2" type="ORF">WCY31_09230</name>
</gene>
<dbReference type="NCBIfam" id="NF012211">
    <property type="entry name" value="tand_rpt_95"/>
    <property type="match status" value="2"/>
</dbReference>
<evidence type="ECO:0000313" key="2">
    <source>
        <dbReference type="EMBL" id="XAU14430.1"/>
    </source>
</evidence>
<dbReference type="Pfam" id="PF20578">
    <property type="entry name" value="aBig_2"/>
    <property type="match status" value="1"/>
</dbReference>
<keyword evidence="3" id="KW-1185">Reference proteome</keyword>
<dbReference type="PROSITE" id="PS50866">
    <property type="entry name" value="GOLD"/>
    <property type="match status" value="1"/>
</dbReference>
<dbReference type="InterPro" id="IPR006644">
    <property type="entry name" value="Cadg"/>
</dbReference>
<dbReference type="SUPFAM" id="SSF49313">
    <property type="entry name" value="Cadherin-like"/>
    <property type="match status" value="2"/>
</dbReference>
<dbReference type="RefSeq" id="WP_345972161.1">
    <property type="nucleotide sequence ID" value="NZ_CP147920.1"/>
</dbReference>
<organism evidence="2 3">
    <name type="scientific">Sulfurimonas diazotrophicus</name>
    <dbReference type="NCBI Taxonomy" id="3131939"/>
    <lineage>
        <taxon>Bacteria</taxon>
        <taxon>Pseudomonadati</taxon>
        <taxon>Campylobacterota</taxon>
        <taxon>Epsilonproteobacteria</taxon>
        <taxon>Campylobacterales</taxon>
        <taxon>Sulfurimonadaceae</taxon>
        <taxon>Sulfurimonas</taxon>
    </lineage>
</organism>
<dbReference type="SMART" id="SM00736">
    <property type="entry name" value="CADG"/>
    <property type="match status" value="2"/>
</dbReference>
<dbReference type="Gene3D" id="2.60.40.1080">
    <property type="match status" value="1"/>
</dbReference>
<dbReference type="InterPro" id="IPR046780">
    <property type="entry name" value="aBig_2"/>
</dbReference>
<reference evidence="2 3" key="1">
    <citation type="submission" date="2024-03" db="EMBL/GenBank/DDBJ databases">
        <title>Sulfurimonas sp. HSL3-1.</title>
        <authorList>
            <person name="Wang S."/>
        </authorList>
    </citation>
    <scope>NUCLEOTIDE SEQUENCE [LARGE SCALE GENOMIC DNA]</scope>
    <source>
        <strain evidence="2 3">HSL3-1</strain>
    </source>
</reference>
<dbReference type="Gene3D" id="2.60.40.10">
    <property type="entry name" value="Immunoglobulins"/>
    <property type="match status" value="3"/>
</dbReference>
<dbReference type="Gene3D" id="2.60.40.3440">
    <property type="match status" value="2"/>
</dbReference>
<dbReference type="InterPro" id="IPR009038">
    <property type="entry name" value="GOLD_dom"/>
</dbReference>
<proteinExistence type="predicted"/>
<dbReference type="PROSITE" id="PS51257">
    <property type="entry name" value="PROKAR_LIPOPROTEIN"/>
    <property type="match status" value="1"/>
</dbReference>